<dbReference type="GO" id="GO:0003723">
    <property type="term" value="F:RNA binding"/>
    <property type="evidence" value="ECO:0007669"/>
    <property type="project" value="UniProtKB-UniRule"/>
</dbReference>
<dbReference type="PANTHER" id="PTHR10288">
    <property type="entry name" value="KH DOMAIN CONTAINING RNA BINDING PROTEIN"/>
    <property type="match status" value="1"/>
</dbReference>
<dbReference type="EMBL" id="RDQH01000335">
    <property type="protein sequence ID" value="RXH89808.1"/>
    <property type="molecule type" value="Genomic_DNA"/>
</dbReference>
<reference evidence="5 6" key="1">
    <citation type="submission" date="2018-10" db="EMBL/GenBank/DDBJ databases">
        <title>A high-quality apple genome assembly.</title>
        <authorList>
            <person name="Hu J."/>
        </authorList>
    </citation>
    <scope>NUCLEOTIDE SEQUENCE [LARGE SCALE GENOMIC DNA]</scope>
    <source>
        <strain evidence="6">cv. HFTH1</strain>
        <tissue evidence="5">Young leaf</tissue>
    </source>
</reference>
<evidence type="ECO:0000313" key="5">
    <source>
        <dbReference type="EMBL" id="RXH89808.1"/>
    </source>
</evidence>
<evidence type="ECO:0000256" key="3">
    <source>
        <dbReference type="SAM" id="MobiDB-lite"/>
    </source>
</evidence>
<dbReference type="Pfam" id="PF14223">
    <property type="entry name" value="Retrotran_gag_2"/>
    <property type="match status" value="1"/>
</dbReference>
<dbReference type="InterPro" id="IPR004088">
    <property type="entry name" value="KH_dom_type_1"/>
</dbReference>
<dbReference type="STRING" id="3750.A0A498J2M9"/>
<keyword evidence="6" id="KW-1185">Reference proteome</keyword>
<dbReference type="Proteomes" id="UP000290289">
    <property type="component" value="Chromosome 9"/>
</dbReference>
<sequence>MAAAVVPSVIANLKVLSHDNYEDWSFRFKTYLLAEDLWEVVEGTSEPPRREDGEAEFMVWRKNNAKVLHAIQSCCGDDTYFFIRGISSAKVAWDALAEKLKPADPALENTEVLIPHEELNTGLTRNEDHYNTNGDFNEFPHHQPFIDAVVKGDCDSAKKYLTLHHEAIRERGSLSGSTALHMAVSMENEHMAKELVEWMTEEDLEIEDANGITALALATLIAPEVARCIIEKNKRLLCIPCNPLKMIPLIKACHGGHWELARYLYSVTPLEALTSTQDNCRTSADLISHCFTSKELDIALDLIQRCPNLAFATNSTGKSPLQELACMPSLFSSGTHLGFWQQWIYNSINIPHASGIRDVRMDVQKQANDPINDQRGHIILSGIDHIYKLKQIHVQSLEVLQGICKMTEGLNLKQMQGSSVHTALFKAVEHGNDEFLRQLFTANTLALGIYDENAKSMFQFSIECRQEKVYNFFHEFTRIMNVRTESRVDKFNNTLLHSAARLSPPAQLKQIPCAAMQMQRELQWFKVRVSSYIFYVSNQEIKFHYTVNQVSSSSLINNEFHVVPFEIRNDEYSFIAAKISMSFGSFSVMATFVFLSFNPVFSFPAVMDGNKRNFFKKRPNIQFKRKGGNNNYKKGKWNESGREQPLEDYQSLDTVYRILCPSKKIGGVIGKGGNIVKALREETRAKISVSDSVLGSDERVIIIYSSPTKISSKQNNNEDSDEGNEMEPHCAAQNALLKVHARIVEEDLFGGVTFDDDNENSVVTTRLLVPNNTVGCVLGKRGDVIQRLRSETGASIRVLPADQLPTCAKETDELVQISGKPNVTKRALYEVSTLLHQNPRKDKPPSGFPMPIGGQGFHPPGAPMTNALSPRNPVLSNRAPSHTMPPMPWTGGYENRSSGFARGGFNGVSPEHGGEALALAEFSMKILCSTGKIGGVIGKGGFNVKQLQLETGATIHVQDASTDSEEHVIHVSAFEALWNPRSQTIEAILELQNITSEFSDKGIIATRLLVPSSKVGCLLGQGGQVINEMRRRTQADIRVYSKDDRPACAAEDEELVQISGNLGTAKDALAEITSRLRVRTLRDTNAGAEPAPVGPTHRFGPAGHLPGGGPLPTPSAVGAGSSGGYDPLKVSRHEYQPESHRIPPTASGYPRVNYAMEGKIPTNAVDFPGTVGRSFSTMREVGVSRAQLQDSQGGGFERSVEIGGSDHWNAAQNILRPFLASADQNVSSQSGPYRNVNAPQGSYHKMIPQQSPYQINSQQSPYQLNPQHSSYRINPQHSPYQVNASHSPFRTNGQESPYQLSSQQGSYPNTNAPQGAYHNYNSQQGAYQYHYRL</sequence>
<dbReference type="CDD" id="cd22460">
    <property type="entry name" value="KH-I_PEPPER_rpt2_like"/>
    <property type="match status" value="2"/>
</dbReference>
<keyword evidence="2" id="KW-0694">RNA-binding</keyword>
<feature type="domain" description="K Homology" evidence="4">
    <location>
        <begin position="761"/>
        <end position="836"/>
    </location>
</feature>
<dbReference type="InterPro" id="IPR004087">
    <property type="entry name" value="KH_dom"/>
</dbReference>
<proteinExistence type="predicted"/>
<evidence type="ECO:0000256" key="2">
    <source>
        <dbReference type="PROSITE-ProRule" id="PRU00117"/>
    </source>
</evidence>
<dbReference type="Gene3D" id="1.25.40.20">
    <property type="entry name" value="Ankyrin repeat-containing domain"/>
    <property type="match status" value="1"/>
</dbReference>
<feature type="compositionally biased region" description="Polar residues" evidence="3">
    <location>
        <begin position="1225"/>
        <end position="1240"/>
    </location>
</feature>
<accession>A0A498J2M9</accession>
<feature type="domain" description="K Homology" evidence="4">
    <location>
        <begin position="920"/>
        <end position="996"/>
    </location>
</feature>
<dbReference type="InterPro" id="IPR036612">
    <property type="entry name" value="KH_dom_type_1_sf"/>
</dbReference>
<dbReference type="PROSITE" id="PS50084">
    <property type="entry name" value="KH_TYPE_1"/>
    <property type="match status" value="4"/>
</dbReference>
<feature type="region of interest" description="Disordered" evidence="3">
    <location>
        <begin position="1225"/>
        <end position="1319"/>
    </location>
</feature>
<protein>
    <recommendedName>
        <fullName evidence="4">K Homology domain-containing protein</fullName>
    </recommendedName>
</protein>
<dbReference type="SUPFAM" id="SSF48403">
    <property type="entry name" value="Ankyrin repeat"/>
    <property type="match status" value="1"/>
</dbReference>
<evidence type="ECO:0000256" key="1">
    <source>
        <dbReference type="ARBA" id="ARBA00022737"/>
    </source>
</evidence>
<feature type="region of interest" description="Disordered" evidence="3">
    <location>
        <begin position="1085"/>
        <end position="1128"/>
    </location>
</feature>
<gene>
    <name evidence="5" type="ORF">DVH24_032165</name>
</gene>
<dbReference type="SUPFAM" id="SSF54791">
    <property type="entry name" value="Eukaryotic type KH-domain (KH-domain type I)"/>
    <property type="match status" value="4"/>
</dbReference>
<evidence type="ECO:0000313" key="6">
    <source>
        <dbReference type="Proteomes" id="UP000290289"/>
    </source>
</evidence>
<dbReference type="Gene3D" id="3.30.310.210">
    <property type="match status" value="2"/>
</dbReference>
<feature type="domain" description="K Homology" evidence="4">
    <location>
        <begin position="1002"/>
        <end position="1077"/>
    </location>
</feature>
<dbReference type="Pfam" id="PF00013">
    <property type="entry name" value="KH_1"/>
    <property type="match status" value="4"/>
</dbReference>
<feature type="compositionally biased region" description="Polar residues" evidence="3">
    <location>
        <begin position="1248"/>
        <end position="1319"/>
    </location>
</feature>
<dbReference type="InterPro" id="IPR036770">
    <property type="entry name" value="Ankyrin_rpt-contain_sf"/>
</dbReference>
<evidence type="ECO:0000259" key="4">
    <source>
        <dbReference type="SMART" id="SM00322"/>
    </source>
</evidence>
<organism evidence="5 6">
    <name type="scientific">Malus domestica</name>
    <name type="common">Apple</name>
    <name type="synonym">Pyrus malus</name>
    <dbReference type="NCBI Taxonomy" id="3750"/>
    <lineage>
        <taxon>Eukaryota</taxon>
        <taxon>Viridiplantae</taxon>
        <taxon>Streptophyta</taxon>
        <taxon>Embryophyta</taxon>
        <taxon>Tracheophyta</taxon>
        <taxon>Spermatophyta</taxon>
        <taxon>Magnoliopsida</taxon>
        <taxon>eudicotyledons</taxon>
        <taxon>Gunneridae</taxon>
        <taxon>Pentapetalae</taxon>
        <taxon>rosids</taxon>
        <taxon>fabids</taxon>
        <taxon>Rosales</taxon>
        <taxon>Rosaceae</taxon>
        <taxon>Amygdaloideae</taxon>
        <taxon>Maleae</taxon>
        <taxon>Malus</taxon>
    </lineage>
</organism>
<dbReference type="SMART" id="SM00322">
    <property type="entry name" value="KH"/>
    <property type="match status" value="4"/>
</dbReference>
<comment type="caution">
    <text evidence="5">The sequence shown here is derived from an EMBL/GenBank/DDBJ whole genome shotgun (WGS) entry which is preliminary data.</text>
</comment>
<keyword evidence="1" id="KW-0677">Repeat</keyword>
<name>A0A498J2M9_MALDO</name>
<feature type="domain" description="K Homology" evidence="4">
    <location>
        <begin position="652"/>
        <end position="722"/>
    </location>
</feature>